<feature type="compositionally biased region" description="Low complexity" evidence="1">
    <location>
        <begin position="459"/>
        <end position="471"/>
    </location>
</feature>
<evidence type="ECO:0000256" key="1">
    <source>
        <dbReference type="SAM" id="MobiDB-lite"/>
    </source>
</evidence>
<feature type="region of interest" description="Disordered" evidence="1">
    <location>
        <begin position="66"/>
        <end position="118"/>
    </location>
</feature>
<evidence type="ECO:0000313" key="3">
    <source>
        <dbReference type="RefSeq" id="XP_046596990.1"/>
    </source>
</evidence>
<proteinExistence type="predicted"/>
<sequence>MSRQQSSESQTKESSNIEGSSSSSSKTVVTNARDTTDKAVNSETFSVSSESVPKILISTTFRRRTLVPKVSTTYGENKETSQQSSQSVAEESSKVEKITSNSQSVATNREGAIDADVNSEDSDVTLGQVSTFRRPSLLRRPSVGLIGDTAYVQREETASQQSSDSSKTESLKVEETKSKSQSIAFNREGVIDANVISEDSDASSDVTLGQVSISRRPSLPRRPSVGLIGDTSYVQREETASQQSSNSSKIESLKVEETKSKSQSIAFNREGVIDANVNSEDSDASSDVTLGQVSIFRRPSLPRRPSVGLRGDTAYVDRKEISSQESSVLSRTESSKVAESTSSISQTGTASRQDLSEKDLKSRDLDTNLKPLVEAQRPVLSGIPSLGMRGDIVYGELKKTSSQQKSESLNDVSSKEEKIESSNVKSVSTNTENLTNDRSNLELKGGTIIKQSDTKTVSKTKLNSKSESSSSMERENFAKKSSDTSTTSTESNLINVITGKPVIMITDNPISWETAGQAYYPVLINAGFLKDRPVSTGLVGLDPLSGVTHSDLRDSEVAAELLPLSCGNVIFGERNTGGKMLLCDLPRPGDKPYQFLRGDTSTISSEKLNGPDLPGVILPGTGLNAKDDEIPYNPMFLDAEKSINQKPARRRIILKRPNAAHREFNVNEDIREVGSKQAAMESVSTSSSTVKKASSLEESTFSPSFGKEITKSKFDVSSAEDFNAEGAKGALNSKFYSLSQESIRPHPVTRDSSTAGEKEPTAIVEVVDSAPSTETKINLKRLRVSSSDDKLPRNDLEVLNIKTSEDNAANVEEERFVRPAETTRRRRLKFNRLPGRVQRAVISPDDISMSGRINVVGPIPAGYIDPALIREDEIGIELPRQHVTSSFQLLNIERQQEARDRGCTAFKPSPVDPINWPK</sequence>
<feature type="region of interest" description="Disordered" evidence="1">
    <location>
        <begin position="154"/>
        <end position="180"/>
    </location>
</feature>
<gene>
    <name evidence="3" type="primary">LOC124294666</name>
</gene>
<protein>
    <submittedName>
        <fullName evidence="3">Serine-rich adhesin for platelets-like</fullName>
    </submittedName>
</protein>
<dbReference type="RefSeq" id="XP_046596990.1">
    <property type="nucleotide sequence ID" value="XM_046741034.1"/>
</dbReference>
<feature type="compositionally biased region" description="Basic and acidic residues" evidence="1">
    <location>
        <begin position="472"/>
        <end position="482"/>
    </location>
</feature>
<feature type="region of interest" description="Disordered" evidence="1">
    <location>
        <begin position="214"/>
        <end position="261"/>
    </location>
</feature>
<dbReference type="GeneID" id="124294666"/>
<dbReference type="Proteomes" id="UP000829291">
    <property type="component" value="Chromosome 5"/>
</dbReference>
<feature type="region of interest" description="Disordered" evidence="1">
    <location>
        <begin position="454"/>
        <end position="490"/>
    </location>
</feature>
<feature type="region of interest" description="Disordered" evidence="1">
    <location>
        <begin position="399"/>
        <end position="439"/>
    </location>
</feature>
<feature type="compositionally biased region" description="Polar residues" evidence="1">
    <location>
        <begin position="400"/>
        <end position="412"/>
    </location>
</feature>
<feature type="compositionally biased region" description="Polar residues" evidence="1">
    <location>
        <begin position="421"/>
        <end position="438"/>
    </location>
</feature>
<feature type="region of interest" description="Disordered" evidence="1">
    <location>
        <begin position="1"/>
        <end position="51"/>
    </location>
</feature>
<feature type="region of interest" description="Disordered" evidence="1">
    <location>
        <begin position="320"/>
        <end position="363"/>
    </location>
</feature>
<name>A0ABM3G9P7_NEOLC</name>
<feature type="region of interest" description="Disordered" evidence="1">
    <location>
        <begin position="742"/>
        <end position="761"/>
    </location>
</feature>
<feature type="compositionally biased region" description="Low complexity" evidence="1">
    <location>
        <begin position="81"/>
        <end position="90"/>
    </location>
</feature>
<keyword evidence="2" id="KW-1185">Reference proteome</keyword>
<feature type="compositionally biased region" description="Polar residues" evidence="1">
    <location>
        <begin position="98"/>
        <end position="107"/>
    </location>
</feature>
<evidence type="ECO:0000313" key="2">
    <source>
        <dbReference type="Proteomes" id="UP000829291"/>
    </source>
</evidence>
<feature type="compositionally biased region" description="Low complexity" evidence="1">
    <location>
        <begin position="214"/>
        <end position="224"/>
    </location>
</feature>
<feature type="compositionally biased region" description="Basic and acidic residues" evidence="1">
    <location>
        <begin position="166"/>
        <end position="178"/>
    </location>
</feature>
<feature type="compositionally biased region" description="Basic and acidic residues" evidence="1">
    <location>
        <begin position="354"/>
        <end position="363"/>
    </location>
</feature>
<feature type="compositionally biased region" description="Polar residues" evidence="1">
    <location>
        <begin position="26"/>
        <end position="51"/>
    </location>
</feature>
<accession>A0ABM3G9P7</accession>
<feature type="compositionally biased region" description="Polar residues" evidence="1">
    <location>
        <begin position="323"/>
        <end position="353"/>
    </location>
</feature>
<organism evidence="2 3">
    <name type="scientific">Neodiprion lecontei</name>
    <name type="common">Redheaded pine sawfly</name>
    <dbReference type="NCBI Taxonomy" id="441921"/>
    <lineage>
        <taxon>Eukaryota</taxon>
        <taxon>Metazoa</taxon>
        <taxon>Ecdysozoa</taxon>
        <taxon>Arthropoda</taxon>
        <taxon>Hexapoda</taxon>
        <taxon>Insecta</taxon>
        <taxon>Pterygota</taxon>
        <taxon>Neoptera</taxon>
        <taxon>Endopterygota</taxon>
        <taxon>Hymenoptera</taxon>
        <taxon>Tenthredinoidea</taxon>
        <taxon>Diprionidae</taxon>
        <taxon>Diprioninae</taxon>
        <taxon>Neodiprion</taxon>
    </lineage>
</organism>
<reference evidence="3" key="1">
    <citation type="submission" date="2025-08" db="UniProtKB">
        <authorList>
            <consortium name="RefSeq"/>
        </authorList>
    </citation>
    <scope>IDENTIFICATION</scope>
    <source>
        <tissue evidence="3">Thorax and Abdomen</tissue>
    </source>
</reference>
<feature type="compositionally biased region" description="Low complexity" evidence="1">
    <location>
        <begin position="1"/>
        <end position="25"/>
    </location>
</feature>
<feature type="compositionally biased region" description="Basic and acidic residues" evidence="1">
    <location>
        <begin position="251"/>
        <end position="260"/>
    </location>
</feature>